<evidence type="ECO:0000256" key="8">
    <source>
        <dbReference type="SAM" id="MobiDB-lite"/>
    </source>
</evidence>
<feature type="transmembrane region" description="Helical" evidence="9">
    <location>
        <begin position="307"/>
        <end position="328"/>
    </location>
</feature>
<dbReference type="SUPFAM" id="SSF103481">
    <property type="entry name" value="Multidrug resistance efflux transporter EmrE"/>
    <property type="match status" value="1"/>
</dbReference>
<evidence type="ECO:0000256" key="4">
    <source>
        <dbReference type="ARBA" id="ARBA00022692"/>
    </source>
</evidence>
<evidence type="ECO:0000256" key="9">
    <source>
        <dbReference type="SAM" id="Phobius"/>
    </source>
</evidence>
<proteinExistence type="inferred from homology"/>
<evidence type="ECO:0000256" key="2">
    <source>
        <dbReference type="ARBA" id="ARBA00007863"/>
    </source>
</evidence>
<dbReference type="OrthoDB" id="1436450at2759"/>
<evidence type="ECO:0000256" key="1">
    <source>
        <dbReference type="ARBA" id="ARBA00004477"/>
    </source>
</evidence>
<organism evidence="11 12">
    <name type="scientific">[Emmonsia] crescens</name>
    <dbReference type="NCBI Taxonomy" id="73230"/>
    <lineage>
        <taxon>Eukaryota</taxon>
        <taxon>Fungi</taxon>
        <taxon>Dikarya</taxon>
        <taxon>Ascomycota</taxon>
        <taxon>Pezizomycotina</taxon>
        <taxon>Eurotiomycetes</taxon>
        <taxon>Eurotiomycetidae</taxon>
        <taxon>Onygenales</taxon>
        <taxon>Ajellomycetaceae</taxon>
        <taxon>Emergomyces</taxon>
    </lineage>
</organism>
<dbReference type="InterPro" id="IPR037185">
    <property type="entry name" value="EmrE-like"/>
</dbReference>
<dbReference type="VEuPathDB" id="FungiDB:EMCG_06468"/>
<feature type="transmembrane region" description="Helical" evidence="9">
    <location>
        <begin position="243"/>
        <end position="262"/>
    </location>
</feature>
<evidence type="ECO:0000313" key="12">
    <source>
        <dbReference type="Proteomes" id="UP000034164"/>
    </source>
</evidence>
<feature type="transmembrane region" description="Helical" evidence="9">
    <location>
        <begin position="406"/>
        <end position="427"/>
    </location>
</feature>
<feature type="region of interest" description="Disordered" evidence="8">
    <location>
        <begin position="595"/>
        <end position="614"/>
    </location>
</feature>
<feature type="region of interest" description="Disordered" evidence="8">
    <location>
        <begin position="170"/>
        <end position="191"/>
    </location>
</feature>
<comment type="subcellular location">
    <subcellularLocation>
        <location evidence="1">Endoplasmic reticulum membrane</location>
        <topology evidence="1">Multi-pass membrane protein</topology>
    </subcellularLocation>
</comment>
<keyword evidence="7 9" id="KW-0472">Membrane</keyword>
<gene>
    <name evidence="11" type="ORF">EMCG_06468</name>
</gene>
<keyword evidence="6 9" id="KW-1133">Transmembrane helix</keyword>
<dbReference type="Proteomes" id="UP000034164">
    <property type="component" value="Unassembled WGS sequence"/>
</dbReference>
<comment type="similarity">
    <text evidence="2">Belongs to the SLC35F solute transporter family.</text>
</comment>
<keyword evidence="5" id="KW-0256">Endoplasmic reticulum</keyword>
<feature type="transmembrane region" description="Helical" evidence="9">
    <location>
        <begin position="77"/>
        <end position="100"/>
    </location>
</feature>
<feature type="transmembrane region" description="Helical" evidence="9">
    <location>
        <begin position="340"/>
        <end position="366"/>
    </location>
</feature>
<reference evidence="12" key="1">
    <citation type="journal article" date="2015" name="PLoS Genet.">
        <title>The dynamic genome and transcriptome of the human fungal pathogen Blastomyces and close relative Emmonsia.</title>
        <authorList>
            <person name="Munoz J.F."/>
            <person name="Gauthier G.M."/>
            <person name="Desjardins C.A."/>
            <person name="Gallo J.E."/>
            <person name="Holder J."/>
            <person name="Sullivan T.D."/>
            <person name="Marty A.J."/>
            <person name="Carmen J.C."/>
            <person name="Chen Z."/>
            <person name="Ding L."/>
            <person name="Gujja S."/>
            <person name="Magrini V."/>
            <person name="Misas E."/>
            <person name="Mitreva M."/>
            <person name="Priest M."/>
            <person name="Saif S."/>
            <person name="Whiston E.A."/>
            <person name="Young S."/>
            <person name="Zeng Q."/>
            <person name="Goldman W.E."/>
            <person name="Mardis E.R."/>
            <person name="Taylor J.W."/>
            <person name="McEwen J.G."/>
            <person name="Clay O.K."/>
            <person name="Klein B.S."/>
            <person name="Cuomo C.A."/>
        </authorList>
    </citation>
    <scope>NUCLEOTIDE SEQUENCE [LARGE SCALE GENOMIC DNA]</scope>
    <source>
        <strain evidence="12">UAMH 3008</strain>
    </source>
</reference>
<feature type="transmembrane region" description="Helical" evidence="9">
    <location>
        <begin position="269"/>
        <end position="287"/>
    </location>
</feature>
<feature type="region of interest" description="Disordered" evidence="8">
    <location>
        <begin position="1"/>
        <end position="60"/>
    </location>
</feature>
<keyword evidence="4 9" id="KW-0812">Transmembrane</keyword>
<evidence type="ECO:0000256" key="7">
    <source>
        <dbReference type="ARBA" id="ARBA00023136"/>
    </source>
</evidence>
<dbReference type="Pfam" id="PF13127">
    <property type="entry name" value="DUF3955"/>
    <property type="match status" value="1"/>
</dbReference>
<evidence type="ECO:0000256" key="6">
    <source>
        <dbReference type="ARBA" id="ARBA00022989"/>
    </source>
</evidence>
<dbReference type="GO" id="GO:0022857">
    <property type="term" value="F:transmembrane transporter activity"/>
    <property type="evidence" value="ECO:0007669"/>
    <property type="project" value="InterPro"/>
</dbReference>
<sequence length="683" mass="75268">MSTERLVEDDGELLLQQQQHRQHHRTSIEDMQVDDEASGSVTPSAQPRSRSRSLNSERKQSHAESARLPFGIARRTLGIILLLIVVVLWTASNFLASTIFSDNTYSKPFFVTYLNTSFFIFPLLSILGHRLFRLWRAGKLSKATTFRTLLDQLDSHEAADESLPFLTADDDVDVGGDSGRGNRYQGLPADDDGLVEDDDKVDSASERLGFKATAKLSLEFCLLWANYFAAACLQFTTVGSTTILTSTSGVWTLIFGVILGVEKFTIRKLLGVFASLTGIVLISRVDLSGANNDENRGSFPHKSSGEIAIGDAMAAFSAILYGVYTIVMKKQVGDESRVNMALFFGLVGFINTVFLWPCLVVLHLAGWETFEMPPTGRIWLIVILNSLTSLVSDILWAYAMLLTTPLVVTVGLSLTIPLSLVAQIFIQGQYSSALYWAKVSDRTGRKWTLMIGVVGGIIYICASFLALSKLDHCPWIPHLWWFNKSERWSDFVVCWGTGEERHGSRESVLGGALLESAWKPYCACNRRLVGGSSEHHAFDFLRRELMGKIPVSTSKSDRHPLKLIGLVGTADYAALSSSGDGAIPTIYREDVELSNAEENEPKEDEASSAASKQPVKTAYTPQVILQILTETSLRMVNLGSPSTFESDPVMNDLGDVEPAAQWAGSIPRLLQFDPPDLKDPFQA</sequence>
<evidence type="ECO:0000259" key="10">
    <source>
        <dbReference type="Pfam" id="PF13127"/>
    </source>
</evidence>
<evidence type="ECO:0000256" key="5">
    <source>
        <dbReference type="ARBA" id="ARBA00022824"/>
    </source>
</evidence>
<keyword evidence="3" id="KW-0813">Transport</keyword>
<dbReference type="Pfam" id="PF06027">
    <property type="entry name" value="SLC35F"/>
    <property type="match status" value="1"/>
</dbReference>
<dbReference type="PANTHER" id="PTHR23051:SF0">
    <property type="entry name" value="SOLUTE CARRIER FAMILY 35 MEMBER F5"/>
    <property type="match status" value="1"/>
</dbReference>
<feature type="transmembrane region" description="Helical" evidence="9">
    <location>
        <begin position="447"/>
        <end position="467"/>
    </location>
</feature>
<dbReference type="AlphaFoldDB" id="A0A0G2IBB4"/>
<feature type="transmembrane region" description="Helical" evidence="9">
    <location>
        <begin position="216"/>
        <end position="237"/>
    </location>
</feature>
<evidence type="ECO:0000313" key="11">
    <source>
        <dbReference type="EMBL" id="KKZ67937.1"/>
    </source>
</evidence>
<comment type="caution">
    <text evidence="11">The sequence shown here is derived from an EMBL/GenBank/DDBJ whole genome shotgun (WGS) entry which is preliminary data.</text>
</comment>
<feature type="transmembrane region" description="Helical" evidence="9">
    <location>
        <begin position="378"/>
        <end position="399"/>
    </location>
</feature>
<dbReference type="EMBL" id="LCZI01000179">
    <property type="protein sequence ID" value="KKZ67937.1"/>
    <property type="molecule type" value="Genomic_DNA"/>
</dbReference>
<accession>A0A0G2IBB4</accession>
<feature type="transmembrane region" description="Helical" evidence="9">
    <location>
        <begin position="112"/>
        <end position="132"/>
    </location>
</feature>
<feature type="compositionally biased region" description="Polar residues" evidence="8">
    <location>
        <begin position="39"/>
        <end position="54"/>
    </location>
</feature>
<dbReference type="PANTHER" id="PTHR23051">
    <property type="entry name" value="SOLUTE CARRIER FAMILY 35, MEMBER F5"/>
    <property type="match status" value="1"/>
</dbReference>
<dbReference type="InterPro" id="IPR025016">
    <property type="entry name" value="DUF3955"/>
</dbReference>
<protein>
    <recommendedName>
        <fullName evidence="10">DUF3955 domain-containing protein</fullName>
    </recommendedName>
</protein>
<evidence type="ECO:0000256" key="3">
    <source>
        <dbReference type="ARBA" id="ARBA00022448"/>
    </source>
</evidence>
<dbReference type="GO" id="GO:0000329">
    <property type="term" value="C:fungal-type vacuole membrane"/>
    <property type="evidence" value="ECO:0007669"/>
    <property type="project" value="TreeGrafter"/>
</dbReference>
<dbReference type="InterPro" id="IPR009262">
    <property type="entry name" value="SLC35_F1/F2/F6"/>
</dbReference>
<name>A0A0G2IBB4_9EURO</name>
<feature type="domain" description="DUF3955" evidence="10">
    <location>
        <begin position="76"/>
        <end position="127"/>
    </location>
</feature>